<dbReference type="PIRSF" id="PIRSF000808">
    <property type="entry name" value="GalT"/>
    <property type="match status" value="1"/>
</dbReference>
<gene>
    <name evidence="17" type="primary">galT</name>
    <name evidence="17" type="ORF">GCM10017579_28340</name>
</gene>
<dbReference type="InterPro" id="IPR019779">
    <property type="entry name" value="GalP_UDPtransf1_His-AS"/>
</dbReference>
<evidence type="ECO:0000313" key="18">
    <source>
        <dbReference type="Proteomes" id="UP001142292"/>
    </source>
</evidence>
<dbReference type="Pfam" id="PF02744">
    <property type="entry name" value="GalP_UDP_tr_C"/>
    <property type="match status" value="1"/>
</dbReference>
<evidence type="ECO:0000259" key="16">
    <source>
        <dbReference type="Pfam" id="PF02744"/>
    </source>
</evidence>
<dbReference type="SUPFAM" id="SSF54197">
    <property type="entry name" value="HIT-like"/>
    <property type="match status" value="2"/>
</dbReference>
<reference evidence="17" key="2">
    <citation type="submission" date="2023-01" db="EMBL/GenBank/DDBJ databases">
        <authorList>
            <person name="Sun Q."/>
            <person name="Evtushenko L."/>
        </authorList>
    </citation>
    <scope>NUCLEOTIDE SEQUENCE</scope>
    <source>
        <strain evidence="17">VKM Ac-1246</strain>
    </source>
</reference>
<dbReference type="GO" id="GO:0016779">
    <property type="term" value="F:nucleotidyltransferase activity"/>
    <property type="evidence" value="ECO:0007669"/>
    <property type="project" value="UniProtKB-KW"/>
</dbReference>
<comment type="pathway">
    <text evidence="3 14">Carbohydrate metabolism; galactose metabolism.</text>
</comment>
<dbReference type="PANTHER" id="PTHR11943:SF1">
    <property type="entry name" value="GALACTOSE-1-PHOSPHATE URIDYLYLTRANSFERASE"/>
    <property type="match status" value="1"/>
</dbReference>
<evidence type="ECO:0000256" key="10">
    <source>
        <dbReference type="ARBA" id="ARBA00022833"/>
    </source>
</evidence>
<feature type="domain" description="Galactose-1-phosphate uridyl transferase N-terminal" evidence="15">
    <location>
        <begin position="54"/>
        <end position="202"/>
    </location>
</feature>
<dbReference type="NCBIfam" id="TIGR00209">
    <property type="entry name" value="galT_1"/>
    <property type="match status" value="1"/>
</dbReference>
<dbReference type="PROSITE" id="PS00117">
    <property type="entry name" value="GAL_P_UDP_TRANSF_I"/>
    <property type="match status" value="1"/>
</dbReference>
<evidence type="ECO:0000256" key="12">
    <source>
        <dbReference type="ARBA" id="ARBA00023277"/>
    </source>
</evidence>
<comment type="similarity">
    <text evidence="4 14">Belongs to the galactose-1-phosphate uridylyltransferase type 1 family.</text>
</comment>
<dbReference type="PANTHER" id="PTHR11943">
    <property type="entry name" value="GALACTOSE-1-PHOSPHATE URIDYLYLTRANSFERASE"/>
    <property type="match status" value="1"/>
</dbReference>
<dbReference type="InterPro" id="IPR001937">
    <property type="entry name" value="GalP_UDPtransf1"/>
</dbReference>
<dbReference type="Proteomes" id="UP001142292">
    <property type="component" value="Unassembled WGS sequence"/>
</dbReference>
<comment type="cofactor">
    <cofactor evidence="2">
        <name>Zn(2+)</name>
        <dbReference type="ChEBI" id="CHEBI:29105"/>
    </cofactor>
</comment>
<reference evidence="17" key="1">
    <citation type="journal article" date="2014" name="Int. J. Syst. Evol. Microbiol.">
        <title>Complete genome of a new Firmicutes species belonging to the dominant human colonic microbiota ('Ruminococcus bicirculans') reveals two chromosomes and a selective capacity to utilize plant glucans.</title>
        <authorList>
            <consortium name="NISC Comparative Sequencing Program"/>
            <person name="Wegmann U."/>
            <person name="Louis P."/>
            <person name="Goesmann A."/>
            <person name="Henrissat B."/>
            <person name="Duncan S.H."/>
            <person name="Flint H.J."/>
        </authorList>
    </citation>
    <scope>NUCLEOTIDE SEQUENCE</scope>
    <source>
        <strain evidence="17">VKM Ac-1246</strain>
    </source>
</reference>
<evidence type="ECO:0000256" key="4">
    <source>
        <dbReference type="ARBA" id="ARBA00010951"/>
    </source>
</evidence>
<name>A0ABQ5SZ11_9ACTN</name>
<evidence type="ECO:0000256" key="6">
    <source>
        <dbReference type="ARBA" id="ARBA00016340"/>
    </source>
</evidence>
<evidence type="ECO:0000259" key="15">
    <source>
        <dbReference type="Pfam" id="PF01087"/>
    </source>
</evidence>
<comment type="catalytic activity">
    <reaction evidence="1 14">
        <text>alpha-D-galactose 1-phosphate + UDP-alpha-D-glucose = alpha-D-glucose 1-phosphate + UDP-alpha-D-galactose</text>
        <dbReference type="Rhea" id="RHEA:13989"/>
        <dbReference type="ChEBI" id="CHEBI:58336"/>
        <dbReference type="ChEBI" id="CHEBI:58601"/>
        <dbReference type="ChEBI" id="CHEBI:58885"/>
        <dbReference type="ChEBI" id="CHEBI:66914"/>
        <dbReference type="EC" id="2.7.7.12"/>
    </reaction>
</comment>
<proteinExistence type="inferred from homology"/>
<feature type="domain" description="Galactose-1-phosphate uridyl transferase C-terminal" evidence="16">
    <location>
        <begin position="218"/>
        <end position="363"/>
    </location>
</feature>
<keyword evidence="9 14" id="KW-0479">Metal-binding</keyword>
<organism evidence="17 18">
    <name type="scientific">Nocardioides luteus</name>
    <dbReference type="NCBI Taxonomy" id="1844"/>
    <lineage>
        <taxon>Bacteria</taxon>
        <taxon>Bacillati</taxon>
        <taxon>Actinomycetota</taxon>
        <taxon>Actinomycetes</taxon>
        <taxon>Propionibacteriales</taxon>
        <taxon>Nocardioidaceae</taxon>
        <taxon>Nocardioides</taxon>
    </lineage>
</organism>
<keyword evidence="7 14" id="KW-0808">Transferase</keyword>
<evidence type="ECO:0000256" key="1">
    <source>
        <dbReference type="ARBA" id="ARBA00001107"/>
    </source>
</evidence>
<keyword evidence="18" id="KW-1185">Reference proteome</keyword>
<evidence type="ECO:0000256" key="7">
    <source>
        <dbReference type="ARBA" id="ARBA00022679"/>
    </source>
</evidence>
<evidence type="ECO:0000256" key="13">
    <source>
        <dbReference type="NCBIfam" id="TIGR00209"/>
    </source>
</evidence>
<dbReference type="InterPro" id="IPR036265">
    <property type="entry name" value="HIT-like_sf"/>
</dbReference>
<protein>
    <recommendedName>
        <fullName evidence="6 13">Galactose-1-phosphate uridylyltransferase</fullName>
        <ecNumber evidence="5 13">2.7.7.12</ecNumber>
    </recommendedName>
</protein>
<dbReference type="EMBL" id="BSEL01000005">
    <property type="protein sequence ID" value="GLJ68798.1"/>
    <property type="molecule type" value="Genomic_DNA"/>
</dbReference>
<evidence type="ECO:0000256" key="11">
    <source>
        <dbReference type="ARBA" id="ARBA00023144"/>
    </source>
</evidence>
<dbReference type="Gene3D" id="3.30.428.10">
    <property type="entry name" value="HIT-like"/>
    <property type="match status" value="2"/>
</dbReference>
<keyword evidence="12 14" id="KW-0119">Carbohydrate metabolism</keyword>
<evidence type="ECO:0000256" key="8">
    <source>
        <dbReference type="ARBA" id="ARBA00022695"/>
    </source>
</evidence>
<evidence type="ECO:0000313" key="17">
    <source>
        <dbReference type="EMBL" id="GLJ68798.1"/>
    </source>
</evidence>
<evidence type="ECO:0000256" key="9">
    <source>
        <dbReference type="ARBA" id="ARBA00022723"/>
    </source>
</evidence>
<sequence>MPNTPSPTNPIATSAKLADGREIWFFDEEPTLRSVHDERPLEPRAGGSQLRWDRLTATWTAVAGHRQTRTFKPPSDECPLCPSTDGRLTEIPAESYDVVSFENRFPSLSTASVMAATGEPFVSRPGYGRCEVVCFTSDHEQSFVDLPPERVRTVIAALAHRTEQLSAMPDIAYVFCFENRGEEIGVTLQHPHGQIYAMPVLPPRIESLVNAADAHREATGECLQCEVLADEVADGSRVVAENASFVAYVPYAGRWPYEIRVVPRRHVGSLPGLTSDEMGDLAALYQECLQRMDGLDDAGPVPYIAGWQQAPTGREDTWHLAAEIFTIRRAPGRLKYLAGIESGVAFWINDIPPETAAERLRAVRV</sequence>
<dbReference type="EC" id="2.7.7.12" evidence="5 13"/>
<keyword evidence="10" id="KW-0862">Zinc</keyword>
<evidence type="ECO:0000256" key="14">
    <source>
        <dbReference type="RuleBase" id="RU000506"/>
    </source>
</evidence>
<evidence type="ECO:0000256" key="5">
    <source>
        <dbReference type="ARBA" id="ARBA00012384"/>
    </source>
</evidence>
<evidence type="ECO:0000256" key="3">
    <source>
        <dbReference type="ARBA" id="ARBA00004947"/>
    </source>
</evidence>
<dbReference type="InterPro" id="IPR005850">
    <property type="entry name" value="GalP_Utransf_C"/>
</dbReference>
<accession>A0ABQ5SZ11</accession>
<keyword evidence="8 14" id="KW-0548">Nucleotidyltransferase</keyword>
<dbReference type="RefSeq" id="WP_189117300.1">
    <property type="nucleotide sequence ID" value="NZ_BMRK01000003.1"/>
</dbReference>
<keyword evidence="11 14" id="KW-0299">Galactose metabolism</keyword>
<dbReference type="InterPro" id="IPR005849">
    <property type="entry name" value="GalP_Utransf_N"/>
</dbReference>
<evidence type="ECO:0000256" key="2">
    <source>
        <dbReference type="ARBA" id="ARBA00001947"/>
    </source>
</evidence>
<comment type="caution">
    <text evidence="17">The sequence shown here is derived from an EMBL/GenBank/DDBJ whole genome shotgun (WGS) entry which is preliminary data.</text>
</comment>
<dbReference type="Pfam" id="PF01087">
    <property type="entry name" value="GalP_UDP_transf"/>
    <property type="match status" value="1"/>
</dbReference>